<protein>
    <submittedName>
        <fullName evidence="2">Uncharacterized protein</fullName>
    </submittedName>
</protein>
<sequence>MTEYNPSPEDIRAYQRRQNHAAGWASSISSHPPFRSGTPQPHARYDEPLPVARSYSYNNSISTTCRDRDHGRHAPHLAAPQPQRTGSPASFNGFPPGHFGGADAGYAGGYGGQNDGGATPAYYPSAHGDYGMNANYTNGTAPASESGFLPQPSCHPPTTHSRSGSEKSISRARSHANGLRAGGSMRGGGAMSAYAGSQTGSAVPEVVRTVPKYPASPYPHGGFPTSDAPSAYFDVPGSPAMSNSSLLSPPTGFRPASAAESYRSASKSKLAPSLSSRRRFHSSRGDSPAAPLAPLQIPPHSNNGDADRLALTLYTPTVRGNDDAMALIPGSTKGDHRSMTRAKSHSALSPSSRAHAQEFQHAYGYGTHEYRRPPVPPIPGLHSYRLGSGVKFTALTDADGSIAITVLETAPGTKVKILSGSSKSKDKMSSSVGGPQIVHLERAVPKASASGKRRIDEGKNTEGSVKSKGDLSKMFAKKK</sequence>
<feature type="region of interest" description="Disordered" evidence="1">
    <location>
        <begin position="418"/>
        <end position="479"/>
    </location>
</feature>
<feature type="compositionally biased region" description="Gly residues" evidence="1">
    <location>
        <begin position="180"/>
        <end position="190"/>
    </location>
</feature>
<keyword evidence="3" id="KW-1185">Reference proteome</keyword>
<evidence type="ECO:0000313" key="2">
    <source>
        <dbReference type="EMBL" id="TFK96202.1"/>
    </source>
</evidence>
<dbReference type="Proteomes" id="UP000305067">
    <property type="component" value="Unassembled WGS sequence"/>
</dbReference>
<evidence type="ECO:0000313" key="3">
    <source>
        <dbReference type="Proteomes" id="UP000305067"/>
    </source>
</evidence>
<feature type="region of interest" description="Disordered" evidence="1">
    <location>
        <begin position="142"/>
        <end position="201"/>
    </location>
</feature>
<reference evidence="2 3" key="1">
    <citation type="journal article" date="2019" name="Nat. Ecol. Evol.">
        <title>Megaphylogeny resolves global patterns of mushroom evolution.</title>
        <authorList>
            <person name="Varga T."/>
            <person name="Krizsan K."/>
            <person name="Foldi C."/>
            <person name="Dima B."/>
            <person name="Sanchez-Garcia M."/>
            <person name="Sanchez-Ramirez S."/>
            <person name="Szollosi G.J."/>
            <person name="Szarkandi J.G."/>
            <person name="Papp V."/>
            <person name="Albert L."/>
            <person name="Andreopoulos W."/>
            <person name="Angelini C."/>
            <person name="Antonin V."/>
            <person name="Barry K.W."/>
            <person name="Bougher N.L."/>
            <person name="Buchanan P."/>
            <person name="Buyck B."/>
            <person name="Bense V."/>
            <person name="Catcheside P."/>
            <person name="Chovatia M."/>
            <person name="Cooper J."/>
            <person name="Damon W."/>
            <person name="Desjardin D."/>
            <person name="Finy P."/>
            <person name="Geml J."/>
            <person name="Haridas S."/>
            <person name="Hughes K."/>
            <person name="Justo A."/>
            <person name="Karasinski D."/>
            <person name="Kautmanova I."/>
            <person name="Kiss B."/>
            <person name="Kocsube S."/>
            <person name="Kotiranta H."/>
            <person name="LaButti K.M."/>
            <person name="Lechner B.E."/>
            <person name="Liimatainen K."/>
            <person name="Lipzen A."/>
            <person name="Lukacs Z."/>
            <person name="Mihaltcheva S."/>
            <person name="Morgado L.N."/>
            <person name="Niskanen T."/>
            <person name="Noordeloos M.E."/>
            <person name="Ohm R.A."/>
            <person name="Ortiz-Santana B."/>
            <person name="Ovrebo C."/>
            <person name="Racz N."/>
            <person name="Riley R."/>
            <person name="Savchenko A."/>
            <person name="Shiryaev A."/>
            <person name="Soop K."/>
            <person name="Spirin V."/>
            <person name="Szebenyi C."/>
            <person name="Tomsovsky M."/>
            <person name="Tulloss R.E."/>
            <person name="Uehling J."/>
            <person name="Grigoriev I.V."/>
            <person name="Vagvolgyi C."/>
            <person name="Papp T."/>
            <person name="Martin F.M."/>
            <person name="Miettinen O."/>
            <person name="Hibbett D.S."/>
            <person name="Nagy L.G."/>
        </authorList>
    </citation>
    <scope>NUCLEOTIDE SEQUENCE [LARGE SCALE GENOMIC DNA]</scope>
    <source>
        <strain evidence="2 3">CBS 309.79</strain>
    </source>
</reference>
<feature type="region of interest" description="Disordered" evidence="1">
    <location>
        <begin position="61"/>
        <end position="97"/>
    </location>
</feature>
<evidence type="ECO:0000256" key="1">
    <source>
        <dbReference type="SAM" id="MobiDB-lite"/>
    </source>
</evidence>
<proteinExistence type="predicted"/>
<dbReference type="EMBL" id="ML178865">
    <property type="protein sequence ID" value="TFK96202.1"/>
    <property type="molecule type" value="Genomic_DNA"/>
</dbReference>
<feature type="region of interest" description="Disordered" evidence="1">
    <location>
        <begin position="242"/>
        <end position="304"/>
    </location>
</feature>
<name>A0A5C3Q2I2_9AGAR</name>
<feature type="compositionally biased region" description="Basic and acidic residues" evidence="1">
    <location>
        <begin position="453"/>
        <end position="471"/>
    </location>
</feature>
<feature type="compositionally biased region" description="Low complexity" evidence="1">
    <location>
        <begin position="285"/>
        <end position="295"/>
    </location>
</feature>
<dbReference type="AlphaFoldDB" id="A0A5C3Q2I2"/>
<accession>A0A5C3Q2I2</accession>
<feature type="region of interest" description="Disordered" evidence="1">
    <location>
        <begin position="1"/>
        <end position="48"/>
    </location>
</feature>
<organism evidence="2 3">
    <name type="scientific">Pterulicium gracile</name>
    <dbReference type="NCBI Taxonomy" id="1884261"/>
    <lineage>
        <taxon>Eukaryota</taxon>
        <taxon>Fungi</taxon>
        <taxon>Dikarya</taxon>
        <taxon>Basidiomycota</taxon>
        <taxon>Agaricomycotina</taxon>
        <taxon>Agaricomycetes</taxon>
        <taxon>Agaricomycetidae</taxon>
        <taxon>Agaricales</taxon>
        <taxon>Pleurotineae</taxon>
        <taxon>Pterulaceae</taxon>
        <taxon>Pterulicium</taxon>
    </lineage>
</organism>
<gene>
    <name evidence="2" type="ORF">BDV98DRAFT_659326</name>
</gene>
<feature type="compositionally biased region" description="Low complexity" evidence="1">
    <location>
        <begin position="263"/>
        <end position="275"/>
    </location>
</feature>